<evidence type="ECO:0000313" key="2">
    <source>
        <dbReference type="EMBL" id="OCS89281.1"/>
    </source>
</evidence>
<evidence type="ECO:0008006" key="4">
    <source>
        <dbReference type="Google" id="ProtNLM"/>
    </source>
</evidence>
<dbReference type="EMBL" id="MATO01000044">
    <property type="protein sequence ID" value="OCS89281.1"/>
    <property type="molecule type" value="Genomic_DNA"/>
</dbReference>
<accession>A0A1C0YQ49</accession>
<dbReference type="Proteomes" id="UP000093482">
    <property type="component" value="Unassembled WGS sequence"/>
</dbReference>
<reference evidence="2 3" key="1">
    <citation type="submission" date="2016-07" db="EMBL/GenBank/DDBJ databases">
        <title>Caryophanon latum genome sequencing.</title>
        <authorList>
            <person name="Verma A."/>
            <person name="Pal Y."/>
            <person name="Krishnamurthi S."/>
        </authorList>
    </citation>
    <scope>NUCLEOTIDE SEQUENCE [LARGE SCALE GENOMIC DNA]</scope>
    <source>
        <strain evidence="2 3">DSM 14151</strain>
    </source>
</reference>
<feature type="transmembrane region" description="Helical" evidence="1">
    <location>
        <begin position="57"/>
        <end position="76"/>
    </location>
</feature>
<gene>
    <name evidence="2" type="ORF">A6K76_12745</name>
</gene>
<organism evidence="2 3">
    <name type="scientific">Caryophanon latum</name>
    <dbReference type="NCBI Taxonomy" id="33977"/>
    <lineage>
        <taxon>Bacteria</taxon>
        <taxon>Bacillati</taxon>
        <taxon>Bacillota</taxon>
        <taxon>Bacilli</taxon>
        <taxon>Bacillales</taxon>
        <taxon>Caryophanaceae</taxon>
        <taxon>Caryophanon</taxon>
    </lineage>
</organism>
<keyword evidence="1" id="KW-0472">Membrane</keyword>
<feature type="transmembrane region" description="Helical" evidence="1">
    <location>
        <begin position="146"/>
        <end position="167"/>
    </location>
</feature>
<dbReference type="AlphaFoldDB" id="A0A1C0YQ49"/>
<protein>
    <recommendedName>
        <fullName evidence="4">DUF3169 domain-containing protein</fullName>
    </recommendedName>
</protein>
<feature type="transmembrane region" description="Helical" evidence="1">
    <location>
        <begin position="82"/>
        <end position="100"/>
    </location>
</feature>
<keyword evidence="1" id="KW-0812">Transmembrane</keyword>
<feature type="transmembrane region" description="Helical" evidence="1">
    <location>
        <begin position="6"/>
        <end position="28"/>
    </location>
</feature>
<keyword evidence="1" id="KW-1133">Transmembrane helix</keyword>
<sequence length="197" mass="22155">MYSIAFEISVLFSAISLLLIGMSFVNIVKLKSLASKEVTGDEEDVKEDRLYKLFSDMTLASTVSVILSIVAFAVIAITDQSIVLTIIVAATAFAAAMINYRSPSYMKYVHPERDFPSVNDKEYAKKLFDMSDEGERHIMLQGLYKSFTIGNALLLFAMIGCVFYSVYSNESQLFSIIVMALILIVMNMQYMLKVRNR</sequence>
<name>A0A1C0YQ49_9BACL</name>
<dbReference type="Pfam" id="PF11368">
    <property type="entry name" value="DUF3169"/>
    <property type="match status" value="1"/>
</dbReference>
<feature type="transmembrane region" description="Helical" evidence="1">
    <location>
        <begin position="173"/>
        <end position="192"/>
    </location>
</feature>
<keyword evidence="3" id="KW-1185">Reference proteome</keyword>
<proteinExistence type="predicted"/>
<evidence type="ECO:0000313" key="3">
    <source>
        <dbReference type="Proteomes" id="UP000093482"/>
    </source>
</evidence>
<dbReference type="InterPro" id="IPR021509">
    <property type="entry name" value="DUF3169"/>
</dbReference>
<evidence type="ECO:0000256" key="1">
    <source>
        <dbReference type="SAM" id="Phobius"/>
    </source>
</evidence>
<comment type="caution">
    <text evidence="2">The sequence shown here is derived from an EMBL/GenBank/DDBJ whole genome shotgun (WGS) entry which is preliminary data.</text>
</comment>